<organism evidence="1 2">
    <name type="scientific">Paenibacillus abyssi</name>
    <dbReference type="NCBI Taxonomy" id="1340531"/>
    <lineage>
        <taxon>Bacteria</taxon>
        <taxon>Bacillati</taxon>
        <taxon>Bacillota</taxon>
        <taxon>Bacilli</taxon>
        <taxon>Bacillales</taxon>
        <taxon>Paenibacillaceae</taxon>
        <taxon>Paenibacillus</taxon>
    </lineage>
</organism>
<protein>
    <submittedName>
        <fullName evidence="1">Uncharacterized protein</fullName>
    </submittedName>
</protein>
<comment type="caution">
    <text evidence="1">The sequence shown here is derived from an EMBL/GenBank/DDBJ whole genome shotgun (WGS) entry which is preliminary data.</text>
</comment>
<reference evidence="1" key="1">
    <citation type="journal article" date="2014" name="Int. J. Syst. Evol. Microbiol.">
        <title>Complete genome sequence of Corynebacterium casei LMG S-19264T (=DSM 44701T), isolated from a smear-ripened cheese.</title>
        <authorList>
            <consortium name="US DOE Joint Genome Institute (JGI-PGF)"/>
            <person name="Walter F."/>
            <person name="Albersmeier A."/>
            <person name="Kalinowski J."/>
            <person name="Ruckert C."/>
        </authorList>
    </citation>
    <scope>NUCLEOTIDE SEQUENCE</scope>
    <source>
        <strain evidence="1">CGMCC 1.12987</strain>
    </source>
</reference>
<gene>
    <name evidence="1" type="ORF">GCM10010916_23210</name>
</gene>
<evidence type="ECO:0000313" key="2">
    <source>
        <dbReference type="Proteomes" id="UP000644756"/>
    </source>
</evidence>
<dbReference type="GO" id="GO:0003676">
    <property type="term" value="F:nucleic acid binding"/>
    <property type="evidence" value="ECO:0007669"/>
    <property type="project" value="InterPro"/>
</dbReference>
<sequence>MGKIDYENDFEQWLENCLNVLFEEDEGDTLRWIGRQVRATIGESDKYPDLLGTDSSGDMGIVELKKAKRSSHKLLNTRSSR</sequence>
<proteinExistence type="predicted"/>
<dbReference type="RefSeq" id="WP_188531238.1">
    <property type="nucleotide sequence ID" value="NZ_BMGR01000007.1"/>
</dbReference>
<evidence type="ECO:0000313" key="1">
    <source>
        <dbReference type="EMBL" id="GGG05504.1"/>
    </source>
</evidence>
<dbReference type="EMBL" id="BMGR01000007">
    <property type="protein sequence ID" value="GGG05504.1"/>
    <property type="molecule type" value="Genomic_DNA"/>
</dbReference>
<reference evidence="1" key="2">
    <citation type="submission" date="2020-09" db="EMBL/GenBank/DDBJ databases">
        <authorList>
            <person name="Sun Q."/>
            <person name="Zhou Y."/>
        </authorList>
    </citation>
    <scope>NUCLEOTIDE SEQUENCE</scope>
    <source>
        <strain evidence="1">CGMCC 1.12987</strain>
    </source>
</reference>
<name>A0A917CZ54_9BACL</name>
<accession>A0A917CZ54</accession>
<keyword evidence="2" id="KW-1185">Reference proteome</keyword>
<dbReference type="AlphaFoldDB" id="A0A917CZ54"/>
<dbReference type="InterPro" id="IPR011856">
    <property type="entry name" value="tRNA_endonuc-like_dom_sf"/>
</dbReference>
<dbReference type="Proteomes" id="UP000644756">
    <property type="component" value="Unassembled WGS sequence"/>
</dbReference>
<dbReference type="Gene3D" id="3.40.1350.10">
    <property type="match status" value="1"/>
</dbReference>